<dbReference type="OrthoDB" id="9989112at2759"/>
<dbReference type="PANTHER" id="PTHR47981">
    <property type="entry name" value="RAB FAMILY"/>
    <property type="match status" value="1"/>
</dbReference>
<dbReference type="AlphaFoldDB" id="A0A078AK21"/>
<dbReference type="SMART" id="SM00175">
    <property type="entry name" value="RAB"/>
    <property type="match status" value="1"/>
</dbReference>
<evidence type="ECO:0000256" key="2">
    <source>
        <dbReference type="ARBA" id="ARBA00022741"/>
    </source>
</evidence>
<dbReference type="PRINTS" id="PR00449">
    <property type="entry name" value="RASTRNSFRMNG"/>
</dbReference>
<dbReference type="SMART" id="SM00173">
    <property type="entry name" value="RAS"/>
    <property type="match status" value="1"/>
</dbReference>
<dbReference type="PROSITE" id="PS51420">
    <property type="entry name" value="RHO"/>
    <property type="match status" value="1"/>
</dbReference>
<dbReference type="NCBIfam" id="TIGR00231">
    <property type="entry name" value="small_GTP"/>
    <property type="match status" value="1"/>
</dbReference>
<dbReference type="InterPro" id="IPR001806">
    <property type="entry name" value="Small_GTPase"/>
</dbReference>
<comment type="similarity">
    <text evidence="1">Belongs to the small GTPase superfamily. Rab family.</text>
</comment>
<dbReference type="InParanoid" id="A0A078AK21"/>
<proteinExistence type="inferred from homology"/>
<dbReference type="Pfam" id="PF00071">
    <property type="entry name" value="Ras"/>
    <property type="match status" value="1"/>
</dbReference>
<dbReference type="Proteomes" id="UP000039865">
    <property type="component" value="Unassembled WGS sequence"/>
</dbReference>
<keyword evidence="2" id="KW-0547">Nucleotide-binding</keyword>
<dbReference type="SMART" id="SM00176">
    <property type="entry name" value="RAN"/>
    <property type="match status" value="1"/>
</dbReference>
<dbReference type="Gene3D" id="3.40.50.300">
    <property type="entry name" value="P-loop containing nucleotide triphosphate hydrolases"/>
    <property type="match status" value="1"/>
</dbReference>
<dbReference type="GO" id="GO:0005770">
    <property type="term" value="C:late endosome"/>
    <property type="evidence" value="ECO:0007669"/>
    <property type="project" value="TreeGrafter"/>
</dbReference>
<evidence type="ECO:0000313" key="4">
    <source>
        <dbReference type="EMBL" id="CDW81153.1"/>
    </source>
</evidence>
<dbReference type="InterPro" id="IPR005225">
    <property type="entry name" value="Small_GTP-bd"/>
</dbReference>
<keyword evidence="3" id="KW-0342">GTP-binding</keyword>
<dbReference type="InterPro" id="IPR027417">
    <property type="entry name" value="P-loop_NTPase"/>
</dbReference>
<name>A0A078AK21_STYLE</name>
<dbReference type="GO" id="GO:0003924">
    <property type="term" value="F:GTPase activity"/>
    <property type="evidence" value="ECO:0007669"/>
    <property type="project" value="InterPro"/>
</dbReference>
<dbReference type="GO" id="GO:0005764">
    <property type="term" value="C:lysosome"/>
    <property type="evidence" value="ECO:0007669"/>
    <property type="project" value="TreeGrafter"/>
</dbReference>
<sequence>MNQSKNKQYFKLLLLGDSGVGKTAIIQKYINYQFNSQFKSTVGVDFLHKAVNIDDREVVMQIWDTAGQERYQSLGYSYYRSADCCALVFDLSDSDSFERAAKWRDIFLKFADPLDKHTFPFVLIGNKCDLKKRQVHHIKAKEWCQNLANQCVDAVESIRDSQLQSNLGDNLDPIQVKYINRQKRNEQNYTIPYFEVSAKTGTNVDEVFETMLKLAMAHSEKFADQSKKKLMLYDKADDQMFNEQGLYLKKMHIKNKEKMNGGCSCYYN</sequence>
<dbReference type="PANTHER" id="PTHR47981:SF1">
    <property type="entry name" value="RE17845P"/>
    <property type="match status" value="1"/>
</dbReference>
<evidence type="ECO:0000256" key="3">
    <source>
        <dbReference type="ARBA" id="ARBA00023134"/>
    </source>
</evidence>
<evidence type="ECO:0000256" key="1">
    <source>
        <dbReference type="ARBA" id="ARBA00006270"/>
    </source>
</evidence>
<keyword evidence="5" id="KW-1185">Reference proteome</keyword>
<evidence type="ECO:0000313" key="5">
    <source>
        <dbReference type="Proteomes" id="UP000039865"/>
    </source>
</evidence>
<dbReference type="EMBL" id="CCKQ01009653">
    <property type="protein sequence ID" value="CDW81153.1"/>
    <property type="molecule type" value="Genomic_DNA"/>
</dbReference>
<dbReference type="PROSITE" id="PS51419">
    <property type="entry name" value="RAB"/>
    <property type="match status" value="1"/>
</dbReference>
<dbReference type="PROSITE" id="PS51417">
    <property type="entry name" value="ARF"/>
    <property type="match status" value="1"/>
</dbReference>
<gene>
    <name evidence="4" type="primary">Contig3286.g3516</name>
    <name evidence="4" type="ORF">STYLEM_10163</name>
</gene>
<dbReference type="PROSITE" id="PS51421">
    <property type="entry name" value="RAS"/>
    <property type="match status" value="1"/>
</dbReference>
<dbReference type="SMART" id="SM00174">
    <property type="entry name" value="RHO"/>
    <property type="match status" value="1"/>
</dbReference>
<dbReference type="GO" id="GO:0005525">
    <property type="term" value="F:GTP binding"/>
    <property type="evidence" value="ECO:0007669"/>
    <property type="project" value="UniProtKB-KW"/>
</dbReference>
<protein>
    <submittedName>
        <fullName evidence="4">Ras-related protein rab-7a</fullName>
    </submittedName>
</protein>
<dbReference type="GO" id="GO:0045335">
    <property type="term" value="C:phagocytic vesicle"/>
    <property type="evidence" value="ECO:0007669"/>
    <property type="project" value="TreeGrafter"/>
</dbReference>
<organism evidence="4 5">
    <name type="scientific">Stylonychia lemnae</name>
    <name type="common">Ciliate</name>
    <dbReference type="NCBI Taxonomy" id="5949"/>
    <lineage>
        <taxon>Eukaryota</taxon>
        <taxon>Sar</taxon>
        <taxon>Alveolata</taxon>
        <taxon>Ciliophora</taxon>
        <taxon>Intramacronucleata</taxon>
        <taxon>Spirotrichea</taxon>
        <taxon>Stichotrichia</taxon>
        <taxon>Sporadotrichida</taxon>
        <taxon>Oxytrichidae</taxon>
        <taxon>Stylonychinae</taxon>
        <taxon>Stylonychia</taxon>
    </lineage>
</organism>
<accession>A0A078AK21</accession>
<dbReference type="SUPFAM" id="SSF52540">
    <property type="entry name" value="P-loop containing nucleoside triphosphate hydrolases"/>
    <property type="match status" value="1"/>
</dbReference>
<dbReference type="GO" id="GO:0005829">
    <property type="term" value="C:cytosol"/>
    <property type="evidence" value="ECO:0007669"/>
    <property type="project" value="GOC"/>
</dbReference>
<reference evidence="4 5" key="1">
    <citation type="submission" date="2014-06" db="EMBL/GenBank/DDBJ databases">
        <authorList>
            <person name="Swart Estienne"/>
        </authorList>
    </citation>
    <scope>NUCLEOTIDE SEQUENCE [LARGE SCALE GENOMIC DNA]</scope>
    <source>
        <strain evidence="4 5">130c</strain>
    </source>
</reference>
<dbReference type="GO" id="GO:0042147">
    <property type="term" value="P:retrograde transport, endosome to Golgi"/>
    <property type="evidence" value="ECO:0007669"/>
    <property type="project" value="TreeGrafter"/>
</dbReference>